<evidence type="ECO:0000313" key="4">
    <source>
        <dbReference type="EMBL" id="HHQ80564.1"/>
    </source>
</evidence>
<dbReference type="PANTHER" id="PTHR11618:SF13">
    <property type="entry name" value="TRANSCRIPTION INITIATION FACTOR IIB"/>
    <property type="match status" value="1"/>
</dbReference>
<keyword evidence="4" id="KW-0648">Protein biosynthesis</keyword>
<dbReference type="AlphaFoldDB" id="A0A7J3ZKM3"/>
<dbReference type="InterPro" id="IPR013150">
    <property type="entry name" value="TFIIB_cyclin"/>
</dbReference>
<dbReference type="InterPro" id="IPR000812">
    <property type="entry name" value="TFIIB"/>
</dbReference>
<dbReference type="GO" id="GO:0003743">
    <property type="term" value="F:translation initiation factor activity"/>
    <property type="evidence" value="ECO:0007669"/>
    <property type="project" value="UniProtKB-KW"/>
</dbReference>
<dbReference type="InterPro" id="IPR036915">
    <property type="entry name" value="Cyclin-like_sf"/>
</dbReference>
<feature type="domain" description="Cyclin-like" evidence="3">
    <location>
        <begin position="211"/>
        <end position="293"/>
    </location>
</feature>
<evidence type="ECO:0000256" key="2">
    <source>
        <dbReference type="ARBA" id="ARBA00023163"/>
    </source>
</evidence>
<feature type="domain" description="Cyclin-like" evidence="3">
    <location>
        <begin position="115"/>
        <end position="196"/>
    </location>
</feature>
<dbReference type="InterPro" id="IPR013763">
    <property type="entry name" value="Cyclin-like_dom"/>
</dbReference>
<comment type="caution">
    <text evidence="4">The sequence shown here is derived from an EMBL/GenBank/DDBJ whole genome shotgun (WGS) entry which is preliminary data.</text>
</comment>
<accession>A0A7J3ZKM3</accession>
<evidence type="ECO:0000259" key="3">
    <source>
        <dbReference type="SMART" id="SM00385"/>
    </source>
</evidence>
<keyword evidence="2" id="KW-0804">Transcription</keyword>
<dbReference type="GO" id="GO:0070897">
    <property type="term" value="P:transcription preinitiation complex assembly"/>
    <property type="evidence" value="ECO:0007669"/>
    <property type="project" value="InterPro"/>
</dbReference>
<keyword evidence="1" id="KW-0805">Transcription regulation</keyword>
<dbReference type="SMART" id="SM00385">
    <property type="entry name" value="CYCLIN"/>
    <property type="match status" value="2"/>
</dbReference>
<dbReference type="Pfam" id="PF00382">
    <property type="entry name" value="TFIIB"/>
    <property type="match status" value="2"/>
</dbReference>
<dbReference type="Gene3D" id="1.10.472.10">
    <property type="entry name" value="Cyclin-like"/>
    <property type="match status" value="1"/>
</dbReference>
<gene>
    <name evidence="4" type="primary">tfb</name>
    <name evidence="4" type="ORF">ENM78_03820</name>
</gene>
<evidence type="ECO:0000256" key="1">
    <source>
        <dbReference type="ARBA" id="ARBA00023015"/>
    </source>
</evidence>
<name>A0A7J3ZKM3_9CREN</name>
<protein>
    <submittedName>
        <fullName evidence="4">Transcription initiation factor IIB</fullName>
    </submittedName>
</protein>
<proteinExistence type="predicted"/>
<dbReference type="PRINTS" id="PR00685">
    <property type="entry name" value="TIFACTORIIB"/>
</dbReference>
<dbReference type="SUPFAM" id="SSF57783">
    <property type="entry name" value="Zinc beta-ribbon"/>
    <property type="match status" value="1"/>
</dbReference>
<dbReference type="GO" id="GO:0017025">
    <property type="term" value="F:TBP-class protein binding"/>
    <property type="evidence" value="ECO:0007669"/>
    <property type="project" value="InterPro"/>
</dbReference>
<dbReference type="GO" id="GO:0097550">
    <property type="term" value="C:transcription preinitiation complex"/>
    <property type="evidence" value="ECO:0007669"/>
    <property type="project" value="TreeGrafter"/>
</dbReference>
<keyword evidence="4" id="KW-0396">Initiation factor</keyword>
<dbReference type="Gene3D" id="1.10.472.170">
    <property type="match status" value="1"/>
</dbReference>
<dbReference type="EMBL" id="DRZC01000055">
    <property type="protein sequence ID" value="HHQ80564.1"/>
    <property type="molecule type" value="Genomic_DNA"/>
</dbReference>
<reference evidence="4" key="1">
    <citation type="journal article" date="2020" name="mSystems">
        <title>Genome- and Community-Level Interaction Insights into Carbon Utilization and Element Cycling Functions of Hydrothermarchaeota in Hydrothermal Sediment.</title>
        <authorList>
            <person name="Zhou Z."/>
            <person name="Liu Y."/>
            <person name="Xu W."/>
            <person name="Pan J."/>
            <person name="Luo Z.H."/>
            <person name="Li M."/>
        </authorList>
    </citation>
    <scope>NUCLEOTIDE SEQUENCE [LARGE SCALE GENOMIC DNA]</scope>
    <source>
        <strain evidence="4">SpSt-1116</strain>
    </source>
</reference>
<sequence>MSSTAIREQALCRDGQLIFDESRGEIICSSTGEVVSSIIDAGPEWREFSIEDRWLRSRNGGARTNLVHDQGLTTYISGRDVYRLDYSRRLAGLRLRRTQVKSRISSKRREIKALQILRREGEKLHLPKRTLETAAVLIRRVIGRKLGRGQMLNAYIASALFIACRITRVPRSFHEILSNLGVEIEKARYAYRKIVELEGGKIAARVYRPSDYIPKICTALKLSPATEKLMYRLSKAAEALGLTHGKSPLAIAAAAAYVASGVMGEKRDQKKIAESIGGFTDVAIRNRYRELIRELYIEVSL</sequence>
<organism evidence="4">
    <name type="scientific">Fervidicoccus fontis</name>
    <dbReference type="NCBI Taxonomy" id="683846"/>
    <lineage>
        <taxon>Archaea</taxon>
        <taxon>Thermoproteota</taxon>
        <taxon>Thermoprotei</taxon>
        <taxon>Fervidicoccales</taxon>
        <taxon>Fervidicoccaceae</taxon>
        <taxon>Fervidicoccus</taxon>
    </lineage>
</organism>
<dbReference type="PANTHER" id="PTHR11618">
    <property type="entry name" value="TRANSCRIPTION INITIATION FACTOR IIB-RELATED"/>
    <property type="match status" value="1"/>
</dbReference>
<dbReference type="SUPFAM" id="SSF47954">
    <property type="entry name" value="Cyclin-like"/>
    <property type="match status" value="2"/>
</dbReference>